<proteinExistence type="predicted"/>
<dbReference type="AlphaFoldDB" id="A0A422QRT4"/>
<evidence type="ECO:0000313" key="2">
    <source>
        <dbReference type="Proteomes" id="UP000283254"/>
    </source>
</evidence>
<protein>
    <recommendedName>
        <fullName evidence="3">DUF1799 domain-containing protein</fullName>
    </recommendedName>
</protein>
<keyword evidence="2" id="KW-1185">Reference proteome</keyword>
<organism evidence="1 2">
    <name type="scientific">Massilia aurea</name>
    <dbReference type="NCBI Taxonomy" id="373040"/>
    <lineage>
        <taxon>Bacteria</taxon>
        <taxon>Pseudomonadati</taxon>
        <taxon>Pseudomonadota</taxon>
        <taxon>Betaproteobacteria</taxon>
        <taxon>Burkholderiales</taxon>
        <taxon>Oxalobacteraceae</taxon>
        <taxon>Telluria group</taxon>
        <taxon>Massilia</taxon>
    </lineage>
</organism>
<evidence type="ECO:0008006" key="3">
    <source>
        <dbReference type="Google" id="ProtNLM"/>
    </source>
</evidence>
<dbReference type="Proteomes" id="UP000283254">
    <property type="component" value="Unassembled WGS sequence"/>
</dbReference>
<comment type="caution">
    <text evidence="1">The sequence shown here is derived from an EMBL/GenBank/DDBJ whole genome shotgun (WGS) entry which is preliminary data.</text>
</comment>
<sequence>MSESDFPDVKIDVWPENEPAYYLFLTLQTQWRVGMGGATGLDYAALPVALRMIGAARAQWQQLMADVRVMELAALAAMAHRGD</sequence>
<reference evidence="1" key="1">
    <citation type="submission" date="2014-10" db="EMBL/GenBank/DDBJ databases">
        <title>Massilia sp. genome.</title>
        <authorList>
            <person name="Xu B."/>
            <person name="Dai L."/>
            <person name="Huang Z."/>
        </authorList>
    </citation>
    <scope>NUCLEOTIDE SEQUENCE [LARGE SCALE GENOMIC DNA]</scope>
    <source>
        <strain evidence="1">CFS-1</strain>
    </source>
</reference>
<dbReference type="InterPro" id="IPR014915">
    <property type="entry name" value="Phage_TLS_TfmB"/>
</dbReference>
<dbReference type="EMBL" id="JSAB01000004">
    <property type="protein sequence ID" value="RNF32727.1"/>
    <property type="molecule type" value="Genomic_DNA"/>
</dbReference>
<name>A0A422QRT4_9BURK</name>
<evidence type="ECO:0000313" key="1">
    <source>
        <dbReference type="EMBL" id="RNF32727.1"/>
    </source>
</evidence>
<dbReference type="Pfam" id="PF08809">
    <property type="entry name" value="DUF1799"/>
    <property type="match status" value="1"/>
</dbReference>
<gene>
    <name evidence="1" type="ORF">NM04_00500</name>
</gene>
<accession>A0A422QRT4</accession>